<feature type="repeat" description="ANK" evidence="3">
    <location>
        <begin position="1087"/>
        <end position="1108"/>
    </location>
</feature>
<dbReference type="PROSITE" id="PS50088">
    <property type="entry name" value="ANK_REPEAT"/>
    <property type="match status" value="7"/>
</dbReference>
<reference evidence="4" key="2">
    <citation type="submission" date="2021-08" db="EMBL/GenBank/DDBJ databases">
        <authorList>
            <person name="Eriksson T."/>
        </authorList>
    </citation>
    <scope>NUCLEOTIDE SEQUENCE</scope>
    <source>
        <strain evidence="4">Stoneville</strain>
        <tissue evidence="4">Whole head</tissue>
    </source>
</reference>
<dbReference type="Gene3D" id="1.25.40.20">
    <property type="entry name" value="Ankyrin repeat-containing domain"/>
    <property type="match status" value="5"/>
</dbReference>
<dbReference type="PRINTS" id="PR01415">
    <property type="entry name" value="ANKYRIN"/>
</dbReference>
<evidence type="ECO:0000313" key="5">
    <source>
        <dbReference type="Proteomes" id="UP000719412"/>
    </source>
</evidence>
<organism evidence="4 5">
    <name type="scientific">Tenebrio molitor</name>
    <name type="common">Yellow mealworm beetle</name>
    <dbReference type="NCBI Taxonomy" id="7067"/>
    <lineage>
        <taxon>Eukaryota</taxon>
        <taxon>Metazoa</taxon>
        <taxon>Ecdysozoa</taxon>
        <taxon>Arthropoda</taxon>
        <taxon>Hexapoda</taxon>
        <taxon>Insecta</taxon>
        <taxon>Pterygota</taxon>
        <taxon>Neoptera</taxon>
        <taxon>Endopterygota</taxon>
        <taxon>Coleoptera</taxon>
        <taxon>Polyphaga</taxon>
        <taxon>Cucujiformia</taxon>
        <taxon>Tenebrionidae</taxon>
        <taxon>Tenebrio</taxon>
    </lineage>
</organism>
<feature type="repeat" description="ANK" evidence="3">
    <location>
        <begin position="1286"/>
        <end position="1307"/>
    </location>
</feature>
<feature type="repeat" description="ANK" evidence="3">
    <location>
        <begin position="1054"/>
        <end position="1086"/>
    </location>
</feature>
<dbReference type="SUPFAM" id="SSF48403">
    <property type="entry name" value="Ankyrin repeat"/>
    <property type="match status" value="1"/>
</dbReference>
<evidence type="ECO:0000313" key="4">
    <source>
        <dbReference type="EMBL" id="KAH0813823.1"/>
    </source>
</evidence>
<dbReference type="Gene3D" id="3.40.50.300">
    <property type="entry name" value="P-loop containing nucleotide triphosphate hydrolases"/>
    <property type="match status" value="2"/>
</dbReference>
<sequence>MITSSCGSPGTKHKLRRRKERKEAFWCSKKDHRGTDNKDQSYEQLSTKHEFGLAKYCENFSRISDRDKYRFIIFTNAYPNPTRFHEVTKFDVECNGDCPGKKFFFWPSPKDCNNQTARIYNFRVNDATEETDLATREVYINFFSRFSFYSLQKNNHDVQKLIVDEFGKIFGTNDPCVAMGYISIFHSWNMHEFSKLEFTRHELKVKIFDLILSPHVITPSCHNSNQKFVLLDQAFSKFDFSIVKNLDEKAVEKIGSLQRFEQHEDVLHIGKNMKFLIKTVTKRNYKESELKHKIGYYRKEKPLTVKFHPANETAVIATISEFQRHDDKLHFVLAGQNQIELERLNRFRKEYSYAALFGDDRELAKRITIEHMFQMLAGKFHHEVEKETLPSPYISRVVTTTLVKMESIDEIFNSLVVVSQIGDLKIIEVLKKKLDKKVLTVEEYLTKDIVSGDVIVCGDKLTEEDLERICQKSSMTNIHHFEYHSRHFLEWVSTVGSIEGLKKCDVVKKPCVKESDIHDKFRNNINVLCARSGTGKSEMFKMLKNTCPPDYFPLKISLKEHNSFFKDSHDNAEIVNYFLNQSQDDFVLVHIKQNFAKNKKIFFFFDGLDELHGENLRSAVTHIKQLVTMGFRIWVSSKPNILDLEDCFNVFSVEIVGFTDQEQEDYVKGRLSGLKNVDGLTEQIFRNVDAILQNKDILDVPLQLYMTTETILEDPGQVSSNMFVLTRMLHYFIIGRYRHFFRKNKCPHFGSLEQVLTDSMRYRMTQYQIAALEFLLSKNDFRSLNVQNDEEFLQRVKTQGDFLGIISRITHGIVVFNYNIIASYFAAQWFAEHRHNIADFLQKILFRKEFVHIRLLFDMILAEDFPAHVAVLYRDVAAIQENKTKIYDTDKGGRTAFHLAFCRYPAAKSIKDEITDHDTIVNMRKIDNECATVLKYLLGQQHDPLKEDTLFQWSALDFADKTLFLLPLELILEKNENLKEKILQLNVFQKDNWSILYYSAIFSYTNLFKNAFVKNNLDDKQIEYLLHLAITWNSWQIVNVLLNNQVDINSSTKSGKTPLHLACAFGHVELAILLLLKEVNVNAVDIHDRTPLHLASLEGHVKVIKQLFGQAKPLVDPADKFGRTPLHLAVESGVKDAVQFLLDKGAKINRPAWNGWTPLHLAVEENQIDIVELLLEKGANVEAVDEYGNKPLHIAAKRRVEILELLLERSGQVDDPTRCGETSLLLAAKCGNQDVVEFLLKNSANINARDNTGKSVLHLAVIGQKKEIVEVLMRRRDLDFTVVDNNGETCLHRAVDTGNLDIVKLLLGKMSKLVNVQATNGSTVLHWAFYKNHKAIIDLLVDKGAKADIVDREGKTPRQWGKLGSFGKWKLYSLRSIFVMLMSSFCRQQRIFLGIMTLVLLPDAVLLRRRLKQLHCLELAEPMITSSCGSPGTKHKLRRRKERKEAFWCSKKDHRGTDNKDQSYEQLSTKHEFGLAKYCENFSRISDRDKYRFIIFTNAYPNPTRFHEVTKFDVECNGDCPGKKFFFWPSPKDCNNQTARIYNFRVNDATEETDLATREVYINFFSRFSFYSLQKNNHDVQKLIVDEFGKIFGTNDPCVAMGYISIFHSWNMHEFSKLEFTRHELKVKIFDLILSPHVITPSCHNSNQKFVLLDQAFSKFDFSIVKNLDEKAVEKIGSLQRFEQHEDVLHIGKNMKFLIKTVTKRNYKESELKHKIGYYRKEKPLTVKFHPANETAVIATISEFQRHDDKLHFVLAGQNQIELERLNRFRKEYSYAALFGDDRELAKRITIEHMFQMLAGKFHHEVEKETLPSPYISRVVTTTLVKMESIDEIFNSLVVVSQIGDLKIIEVLKKKLDKKVLTVEEYLTKDIVSGDVIVCGDKLTEEDLERICQKSSMTNIHHFEYHSRHFLEWVSTVGSIEGLKKCDVVKKPCVKESDIHDKFRNNINVLCARSGTGKSEMFKMLKNTCPPDYFPLKISLKEHNSFFKDSHDNAEIVNYFLNQSQDDFVLVHIKQNFAKNKKIFFFFDGLDELHGENLRSAVTHIKQLVTMGFRIWVSSKPNILDLEDCFNVFSVEIVGFTDQEQEDYVKGRLSGLKNVDGHSGCPFATLHDHGNYS</sequence>
<dbReference type="InterPro" id="IPR002110">
    <property type="entry name" value="Ankyrin_rpt"/>
</dbReference>
<dbReference type="SMART" id="SM00248">
    <property type="entry name" value="ANK"/>
    <property type="match status" value="11"/>
</dbReference>
<comment type="caution">
    <text evidence="4">The sequence shown here is derived from an EMBL/GenBank/DDBJ whole genome shotgun (WGS) entry which is preliminary data.</text>
</comment>
<feature type="repeat" description="ANK" evidence="3">
    <location>
        <begin position="1154"/>
        <end position="1186"/>
    </location>
</feature>
<protein>
    <submittedName>
        <fullName evidence="4">Uncharacterized protein</fullName>
    </submittedName>
</protein>
<dbReference type="Pfam" id="PF12796">
    <property type="entry name" value="Ank_2"/>
    <property type="match status" value="3"/>
</dbReference>
<dbReference type="InterPro" id="IPR051165">
    <property type="entry name" value="Multifunctional_ANK_Repeat"/>
</dbReference>
<keyword evidence="2 3" id="KW-0040">ANK repeat</keyword>
<name>A0A8J6HG66_TENMO</name>
<feature type="repeat" description="ANK" evidence="3">
    <location>
        <begin position="1121"/>
        <end position="1149"/>
    </location>
</feature>
<dbReference type="PANTHER" id="PTHR24123:SF33">
    <property type="entry name" value="PROTEIN HOS4"/>
    <property type="match status" value="1"/>
</dbReference>
<dbReference type="Proteomes" id="UP000719412">
    <property type="component" value="Unassembled WGS sequence"/>
</dbReference>
<dbReference type="PROSITE" id="PS50297">
    <property type="entry name" value="ANK_REP_REGION"/>
    <property type="match status" value="7"/>
</dbReference>
<feature type="repeat" description="ANK" evidence="3">
    <location>
        <begin position="1219"/>
        <end position="1251"/>
    </location>
</feature>
<feature type="repeat" description="ANK" evidence="3">
    <location>
        <begin position="1320"/>
        <end position="1352"/>
    </location>
</feature>
<evidence type="ECO:0000256" key="1">
    <source>
        <dbReference type="ARBA" id="ARBA00022737"/>
    </source>
</evidence>
<keyword evidence="1" id="KW-0677">Repeat</keyword>
<reference evidence="4" key="1">
    <citation type="journal article" date="2020" name="J Insects Food Feed">
        <title>The yellow mealworm (Tenebrio molitor) genome: a resource for the emerging insects as food and feed industry.</title>
        <authorList>
            <person name="Eriksson T."/>
            <person name="Andere A."/>
            <person name="Kelstrup H."/>
            <person name="Emery V."/>
            <person name="Picard C."/>
        </authorList>
    </citation>
    <scope>NUCLEOTIDE SEQUENCE</scope>
    <source>
        <strain evidence="4">Stoneville</strain>
        <tissue evidence="4">Whole head</tissue>
    </source>
</reference>
<gene>
    <name evidence="4" type="ORF">GEV33_008968</name>
</gene>
<dbReference type="Pfam" id="PF00023">
    <property type="entry name" value="Ank"/>
    <property type="match status" value="2"/>
</dbReference>
<accession>A0A8J6HG66</accession>
<evidence type="ECO:0000256" key="2">
    <source>
        <dbReference type="ARBA" id="ARBA00023043"/>
    </source>
</evidence>
<dbReference type="PANTHER" id="PTHR24123">
    <property type="entry name" value="ANKYRIN REPEAT-CONTAINING"/>
    <property type="match status" value="1"/>
</dbReference>
<dbReference type="InterPro" id="IPR036770">
    <property type="entry name" value="Ankyrin_rpt-contain_sf"/>
</dbReference>
<proteinExistence type="predicted"/>
<dbReference type="InterPro" id="IPR027417">
    <property type="entry name" value="P-loop_NTPase"/>
</dbReference>
<evidence type="ECO:0000256" key="3">
    <source>
        <dbReference type="PROSITE-ProRule" id="PRU00023"/>
    </source>
</evidence>
<keyword evidence="5" id="KW-1185">Reference proteome</keyword>
<dbReference type="EMBL" id="JABDTM020024917">
    <property type="protein sequence ID" value="KAH0813823.1"/>
    <property type="molecule type" value="Genomic_DNA"/>
</dbReference>